<dbReference type="Proteomes" id="UP001049176">
    <property type="component" value="Chromosome 3"/>
</dbReference>
<comment type="caution">
    <text evidence="1">The sequence shown here is derived from an EMBL/GenBank/DDBJ whole genome shotgun (WGS) entry which is preliminary data.</text>
</comment>
<evidence type="ECO:0000313" key="2">
    <source>
        <dbReference type="Proteomes" id="UP001049176"/>
    </source>
</evidence>
<protein>
    <submittedName>
        <fullName evidence="1">Uncharacterized protein</fullName>
    </submittedName>
</protein>
<name>A0A9P7S3R3_9AGAR</name>
<dbReference type="KEGG" id="more:E1B28_005722"/>
<dbReference type="OrthoDB" id="73875at2759"/>
<keyword evidence="2" id="KW-1185">Reference proteome</keyword>
<gene>
    <name evidence="1" type="ORF">E1B28_005722</name>
</gene>
<reference evidence="1" key="1">
    <citation type="journal article" date="2021" name="Genome Biol. Evol.">
        <title>The assembled and annotated genome of the fairy-ring fungus Marasmius oreades.</title>
        <authorList>
            <person name="Hiltunen M."/>
            <person name="Ament-Velasquez S.L."/>
            <person name="Johannesson H."/>
        </authorList>
    </citation>
    <scope>NUCLEOTIDE SEQUENCE</scope>
    <source>
        <strain evidence="1">03SP1</strain>
    </source>
</reference>
<dbReference type="GeneID" id="66074798"/>
<dbReference type="AlphaFoldDB" id="A0A9P7S3R3"/>
<dbReference type="EMBL" id="CM032183">
    <property type="protein sequence ID" value="KAG7094916.1"/>
    <property type="molecule type" value="Genomic_DNA"/>
</dbReference>
<evidence type="ECO:0000313" key="1">
    <source>
        <dbReference type="EMBL" id="KAG7094916.1"/>
    </source>
</evidence>
<sequence length="376" mass="40231">MRPVITNNGGCSWIQDNVFNVQRDNGQDLKEALLEAIDTTANMVWADEPMNQAKSNVVGSTRGSAGEPPQKESIDIIGDFDGDDNLIFNVEFFIRSMAALGDYFGSTSGIYRATAERVQNLLSEVTPDNVIEPTQSLPMIFNSWLRGTVSAYPNGCTSRANNIWNYYRQHMGSVAQQQQTNVPMCFAVYDNYARLGVPFNPSSFTYQNLVPTPPRHPGCNVPGTKGTVGYFVQNNFVTHLTGQRVMGAGNTDFYALGSGDRLSPGQSRWQAVDFGTIPGTSSSCANVYAVNDFPPTTAQPAVTVNIAFQCGTATGKQNANFAFVLNGQAMGCAKYETGHAGGTTVTILCAVNQGSALACAQASGGNGATIQMAFVP</sequence>
<organism evidence="1 2">
    <name type="scientific">Marasmius oreades</name>
    <name type="common">fairy-ring Marasmius</name>
    <dbReference type="NCBI Taxonomy" id="181124"/>
    <lineage>
        <taxon>Eukaryota</taxon>
        <taxon>Fungi</taxon>
        <taxon>Dikarya</taxon>
        <taxon>Basidiomycota</taxon>
        <taxon>Agaricomycotina</taxon>
        <taxon>Agaricomycetes</taxon>
        <taxon>Agaricomycetidae</taxon>
        <taxon>Agaricales</taxon>
        <taxon>Marasmiineae</taxon>
        <taxon>Marasmiaceae</taxon>
        <taxon>Marasmius</taxon>
    </lineage>
</organism>
<dbReference type="RefSeq" id="XP_043011386.1">
    <property type="nucleotide sequence ID" value="XM_043150299.1"/>
</dbReference>
<accession>A0A9P7S3R3</accession>
<proteinExistence type="predicted"/>